<dbReference type="InterPro" id="IPR022536">
    <property type="entry name" value="EspC"/>
</dbReference>
<evidence type="ECO:0000313" key="1">
    <source>
        <dbReference type="EMBL" id="RKN52638.1"/>
    </source>
</evidence>
<sequence length="105" mass="10953">MAGESGFEVESQALRTHSGTVDGVADAVDQCRRAAASVQLGREAYGRLCQLIPFLLNPIQEATTDALSGVAVELQRAADDLRVVASRYDSGDQKAAALFGRGAGS</sequence>
<dbReference type="RefSeq" id="WP_120781545.1">
    <property type="nucleotide sequence ID" value="NZ_JBHLUP010000002.1"/>
</dbReference>
<dbReference type="Pfam" id="PF10824">
    <property type="entry name" value="T7SS_ESX_EspC"/>
    <property type="match status" value="1"/>
</dbReference>
<reference evidence="1 2" key="1">
    <citation type="journal article" date="2015" name="Int. J. Syst. Evol. Microbiol.">
        <title>Micromonospora costi sp. nov., isolated from a leaf of Costus speciosus.</title>
        <authorList>
            <person name="Thawai C."/>
        </authorList>
    </citation>
    <scope>NUCLEOTIDE SEQUENCE [LARGE SCALE GENOMIC DNA]</scope>
    <source>
        <strain evidence="1 2">CS1-12</strain>
    </source>
</reference>
<organism evidence="1 2">
    <name type="scientific">Micromonospora costi</name>
    <dbReference type="NCBI Taxonomy" id="1530042"/>
    <lineage>
        <taxon>Bacteria</taxon>
        <taxon>Bacillati</taxon>
        <taxon>Actinomycetota</taxon>
        <taxon>Actinomycetes</taxon>
        <taxon>Micromonosporales</taxon>
        <taxon>Micromonosporaceae</taxon>
        <taxon>Micromonospora</taxon>
    </lineage>
</organism>
<name>A0A3A9ZW41_9ACTN</name>
<evidence type="ECO:0000313" key="2">
    <source>
        <dbReference type="Proteomes" id="UP000279968"/>
    </source>
</evidence>
<comment type="caution">
    <text evidence="1">The sequence shown here is derived from an EMBL/GenBank/DDBJ whole genome shotgun (WGS) entry which is preliminary data.</text>
</comment>
<accession>A0A3A9ZW41</accession>
<dbReference type="EMBL" id="RBAN01000004">
    <property type="protein sequence ID" value="RKN52638.1"/>
    <property type="molecule type" value="Genomic_DNA"/>
</dbReference>
<protein>
    <submittedName>
        <fullName evidence="1">ESX-1 secretion-associated protein</fullName>
    </submittedName>
</protein>
<dbReference type="Proteomes" id="UP000279968">
    <property type="component" value="Unassembled WGS sequence"/>
</dbReference>
<dbReference type="OrthoDB" id="3402696at2"/>
<dbReference type="AlphaFoldDB" id="A0A3A9ZW41"/>
<dbReference type="GO" id="GO:0009306">
    <property type="term" value="P:protein secretion"/>
    <property type="evidence" value="ECO:0007669"/>
    <property type="project" value="InterPro"/>
</dbReference>
<gene>
    <name evidence="1" type="ORF">D7193_22550</name>
</gene>
<proteinExistence type="predicted"/>
<keyword evidence="2" id="KW-1185">Reference proteome</keyword>